<dbReference type="AlphaFoldDB" id="A0A2N1J1D6"/>
<sequence length="230" mass="28496">MPNIEEDIQNEFINIVTKRNKEEFKDAYNVYQKLVYYRYEEVIKNTFIEFKKYISAKELEESIRVFLKEPCSTEFVWKIANDYRKFVKKNRLFHDRKYLYDLLYFDWIELELSMQEYEYEQIKEFHYENSYKLSNSCRLKRFDYDILNANIEKKEENFAIIYYDFKDDEVKFRQINPVLFYLLKKINKTKNIQSHLLELCFENELDFQEAKEVLYEPLSELNSNGVFFFK</sequence>
<protein>
    <recommendedName>
        <fullName evidence="3">DNA-binding domain-containing protein</fullName>
    </recommendedName>
</protein>
<proteinExistence type="predicted"/>
<dbReference type="RefSeq" id="WP_101185302.1">
    <property type="nucleotide sequence ID" value="NZ_CP031218.1"/>
</dbReference>
<dbReference type="InterPro" id="IPR044922">
    <property type="entry name" value="DUF2063_N_sf"/>
</dbReference>
<evidence type="ECO:0008006" key="3">
    <source>
        <dbReference type="Google" id="ProtNLM"/>
    </source>
</evidence>
<evidence type="ECO:0000313" key="2">
    <source>
        <dbReference type="Proteomes" id="UP000233248"/>
    </source>
</evidence>
<comment type="caution">
    <text evidence="1">The sequence shown here is derived from an EMBL/GenBank/DDBJ whole genome shotgun (WGS) entry which is preliminary data.</text>
</comment>
<name>A0A2N1J1D6_9BACT</name>
<gene>
    <name evidence="1" type="ORF">CP960_10145</name>
</gene>
<evidence type="ECO:0000313" key="1">
    <source>
        <dbReference type="EMBL" id="PKI80302.1"/>
    </source>
</evidence>
<accession>A0A2N1J1D6</accession>
<keyword evidence="2" id="KW-1185">Reference proteome</keyword>
<dbReference type="OrthoDB" id="5343726at2"/>
<dbReference type="KEGG" id="ahs:AHALO_0100"/>
<organism evidence="1 2">
    <name type="scientific">Malaciobacter halophilus</name>
    <dbReference type="NCBI Taxonomy" id="197482"/>
    <lineage>
        <taxon>Bacteria</taxon>
        <taxon>Pseudomonadati</taxon>
        <taxon>Campylobacterota</taxon>
        <taxon>Epsilonproteobacteria</taxon>
        <taxon>Campylobacterales</taxon>
        <taxon>Arcobacteraceae</taxon>
        <taxon>Malaciobacter</taxon>
    </lineage>
</organism>
<reference evidence="1 2" key="1">
    <citation type="submission" date="2017-09" db="EMBL/GenBank/DDBJ databases">
        <title>Genomics of the genus Arcobacter.</title>
        <authorList>
            <person name="Perez-Cataluna A."/>
            <person name="Figueras M.J."/>
            <person name="Salas-Masso N."/>
        </authorList>
    </citation>
    <scope>NUCLEOTIDE SEQUENCE [LARGE SCALE GENOMIC DNA]</scope>
    <source>
        <strain evidence="1 2">DSM 18005</strain>
    </source>
</reference>
<dbReference type="Gene3D" id="1.10.150.690">
    <property type="entry name" value="DUF2063"/>
    <property type="match status" value="1"/>
</dbReference>
<dbReference type="Proteomes" id="UP000233248">
    <property type="component" value="Unassembled WGS sequence"/>
</dbReference>
<dbReference type="EMBL" id="NXIF01000038">
    <property type="protein sequence ID" value="PKI80302.1"/>
    <property type="molecule type" value="Genomic_DNA"/>
</dbReference>
<dbReference type="Gene3D" id="3.90.930.50">
    <property type="match status" value="1"/>
</dbReference>